<dbReference type="InterPro" id="IPR017850">
    <property type="entry name" value="Alkaline_phosphatase_core_sf"/>
</dbReference>
<gene>
    <name evidence="1" type="ORF">LOAG_02772</name>
</gene>
<dbReference type="KEGG" id="loa:LOAG_02772"/>
<dbReference type="PANTHER" id="PTHR10974:SF75">
    <property type="entry name" value="SULFATASE DOMAIN-CONTAINING PROTEIN"/>
    <property type="match status" value="1"/>
</dbReference>
<protein>
    <submittedName>
        <fullName evidence="1">Uncharacterized protein</fullName>
    </submittedName>
</protein>
<dbReference type="Pfam" id="PF02995">
    <property type="entry name" value="DUF229"/>
    <property type="match status" value="1"/>
</dbReference>
<dbReference type="EMBL" id="JH712070">
    <property type="protein sequence ID" value="EFO25716.1"/>
    <property type="molecule type" value="Genomic_DNA"/>
</dbReference>
<dbReference type="SUPFAM" id="SSF53649">
    <property type="entry name" value="Alkaline phosphatase-like"/>
    <property type="match status" value="1"/>
</dbReference>
<organism evidence="1">
    <name type="scientific">Loa loa</name>
    <name type="common">Eye worm</name>
    <name type="synonym">Filaria loa</name>
    <dbReference type="NCBI Taxonomy" id="7209"/>
    <lineage>
        <taxon>Eukaryota</taxon>
        <taxon>Metazoa</taxon>
        <taxon>Ecdysozoa</taxon>
        <taxon>Nematoda</taxon>
        <taxon>Chromadorea</taxon>
        <taxon>Rhabditida</taxon>
        <taxon>Spirurina</taxon>
        <taxon>Spiruromorpha</taxon>
        <taxon>Filarioidea</taxon>
        <taxon>Onchocercidae</taxon>
        <taxon>Loa</taxon>
    </lineage>
</organism>
<dbReference type="Gene3D" id="3.40.720.10">
    <property type="entry name" value="Alkaline Phosphatase, subunit A"/>
    <property type="match status" value="1"/>
</dbReference>
<dbReference type="CDD" id="cd16021">
    <property type="entry name" value="ALP_like"/>
    <property type="match status" value="1"/>
</dbReference>
<evidence type="ECO:0000313" key="1">
    <source>
        <dbReference type="EMBL" id="EFO25716.1"/>
    </source>
</evidence>
<name>A0A1S0U5Q7_LOALO</name>
<dbReference type="AlphaFoldDB" id="A0A1S0U5Q7"/>
<dbReference type="RefSeq" id="XP_003138357.1">
    <property type="nucleotide sequence ID" value="XM_003138309.1"/>
</dbReference>
<dbReference type="OMA" id="LSYFTNH"/>
<dbReference type="InterPro" id="IPR004245">
    <property type="entry name" value="DUF229"/>
</dbReference>
<dbReference type="GeneID" id="9940155"/>
<dbReference type="FunCoup" id="A0A1S0U5Q7">
    <property type="interactions" value="1"/>
</dbReference>
<dbReference type="CTD" id="9940155"/>
<dbReference type="InParanoid" id="A0A1S0U5Q7"/>
<sequence>MDLDPWNPEVLPYLYPDYDPFKTCQVTRVMHTELKNGTIRMVDNTTSDCEYRCLYKDGEWSFTSGEWIKMEKNATYYESCDFIETHCWKRNKTTFRYIHVQVIRPTQKIFQKEDNLHPGIFILIFDSTSLSSEIRTLVKTNQALYQFYDAITFYYHNKIGLNSRPNAYAIFSGTRTIDLDANLFPGRSNAEHPQFCKQGVKLNETVTYDFTNQSYASIMAEDWPSMFTYPNCHGFPKAPTDHYGSALVRRPNQENEVQKDFKTHFYGGECHEHYHKLMDFMDKFLDEYKGFSKFALVWITNLAHSSASGLYRADKHFAKFFRKNVDNLKHSFVFVMGDHGLRFGGIRRTDTGNQEDNNPLLMIAVPQYLRSNGQLILNLKQNSRRHTSHYDIYATLYDIARYARRQSFQKWDEHDFSEELGKVRGGIRAKSLLRPIRYDRTCEEMEIPDQFCICEKQWRKTTTHNENVKKAAQFIVDTINDILKRKRETCKTLYLKEVISAKYLKEQPLQKIVVSALPSEGKYEAQVLKNNNSFEILGKIVRLNAYGNQSHCVKNEDLRPLCYC</sequence>
<accession>A0A1S0U5Q7</accession>
<reference evidence="1" key="1">
    <citation type="submission" date="2012-04" db="EMBL/GenBank/DDBJ databases">
        <title>The Genome Sequence of Loa loa.</title>
        <authorList>
            <consortium name="The Broad Institute Genome Sequencing Platform"/>
            <consortium name="Broad Institute Genome Sequencing Center for Infectious Disease"/>
            <person name="Nutman T.B."/>
            <person name="Fink D.L."/>
            <person name="Russ C."/>
            <person name="Young S."/>
            <person name="Zeng Q."/>
            <person name="Gargeya S."/>
            <person name="Alvarado L."/>
            <person name="Berlin A."/>
            <person name="Chapman S.B."/>
            <person name="Chen Z."/>
            <person name="Freedman E."/>
            <person name="Gellesch M."/>
            <person name="Goldberg J."/>
            <person name="Griggs A."/>
            <person name="Gujja S."/>
            <person name="Heilman E.R."/>
            <person name="Heiman D."/>
            <person name="Howarth C."/>
            <person name="Mehta T."/>
            <person name="Neiman D."/>
            <person name="Pearson M."/>
            <person name="Roberts A."/>
            <person name="Saif S."/>
            <person name="Shea T."/>
            <person name="Shenoy N."/>
            <person name="Sisk P."/>
            <person name="Stolte C."/>
            <person name="Sykes S."/>
            <person name="White J."/>
            <person name="Yandava C."/>
            <person name="Haas B."/>
            <person name="Henn M.R."/>
            <person name="Nusbaum C."/>
            <person name="Birren B."/>
        </authorList>
    </citation>
    <scope>NUCLEOTIDE SEQUENCE [LARGE SCALE GENOMIC DNA]</scope>
</reference>
<dbReference type="OrthoDB" id="5862419at2759"/>
<dbReference type="PANTHER" id="PTHR10974">
    <property type="entry name" value="FI08016P-RELATED"/>
    <property type="match status" value="1"/>
</dbReference>
<proteinExistence type="predicted"/>
<dbReference type="GO" id="GO:0005615">
    <property type="term" value="C:extracellular space"/>
    <property type="evidence" value="ECO:0007669"/>
    <property type="project" value="TreeGrafter"/>
</dbReference>